<reference evidence="2 3" key="1">
    <citation type="submission" date="2019-09" db="EMBL/GenBank/DDBJ databases">
        <title>Taxonomy of Antarctic Massilia spp.: description of Massilia rubra sp. nov., Massilia aquatica sp. nov., Massilia mucilaginosa sp. nov., Massilia frigida sp. nov. isolated from streams, lakes and regoliths.</title>
        <authorList>
            <person name="Holochova P."/>
            <person name="Sedlacek I."/>
            <person name="Kralova S."/>
            <person name="Maslanova I."/>
            <person name="Busse H.-J."/>
            <person name="Stankova E."/>
            <person name="Vrbovska V."/>
            <person name="Kovarovic V."/>
            <person name="Bartak M."/>
            <person name="Svec P."/>
            <person name="Pantucek R."/>
        </authorList>
    </citation>
    <scope>NUCLEOTIDE SEQUENCE [LARGE SCALE GENOMIC DNA]</scope>
    <source>
        <strain evidence="2 3">CCM 8692</strain>
    </source>
</reference>
<evidence type="ECO:0000313" key="3">
    <source>
        <dbReference type="Proteomes" id="UP000785613"/>
    </source>
</evidence>
<gene>
    <name evidence="2" type="ORF">F0185_19850</name>
</gene>
<keyword evidence="1" id="KW-0732">Signal</keyword>
<dbReference type="RefSeq" id="WP_167227375.1">
    <property type="nucleotide sequence ID" value="NZ_VUYU01000014.1"/>
</dbReference>
<dbReference type="Proteomes" id="UP000785613">
    <property type="component" value="Unassembled WGS sequence"/>
</dbReference>
<proteinExistence type="predicted"/>
<accession>A0ABX0LSV6</accession>
<evidence type="ECO:0000313" key="2">
    <source>
        <dbReference type="EMBL" id="NHZ35823.1"/>
    </source>
</evidence>
<organism evidence="2 3">
    <name type="scientific">Massilia rubra</name>
    <dbReference type="NCBI Taxonomy" id="2607910"/>
    <lineage>
        <taxon>Bacteria</taxon>
        <taxon>Pseudomonadati</taxon>
        <taxon>Pseudomonadota</taxon>
        <taxon>Betaproteobacteria</taxon>
        <taxon>Burkholderiales</taxon>
        <taxon>Oxalobacteraceae</taxon>
        <taxon>Telluria group</taxon>
        <taxon>Massilia</taxon>
    </lineage>
</organism>
<name>A0ABX0LSV6_9BURK</name>
<sequence length="189" mass="20248">MHKIIALLAALVAATPALGAKDLAFPIIESKKLVIDGSEFELGLYSANDKSATNFVYAVYRDGFLLKIGALDGAAPAIVPAGKFQLPPSLIGIQFIQGGHQRTLKYFSFHSDEVKEVGSIGTNSACIFQRPGKNGVLESVDEDRGNLTLTTYKVEAAKIRKLGSTKVSASQTAVVTDLCEKHNLLLRSQ</sequence>
<comment type="caution">
    <text evidence="2">The sequence shown here is derived from an EMBL/GenBank/DDBJ whole genome shotgun (WGS) entry which is preliminary data.</text>
</comment>
<evidence type="ECO:0000256" key="1">
    <source>
        <dbReference type="SAM" id="SignalP"/>
    </source>
</evidence>
<feature type="signal peptide" evidence="1">
    <location>
        <begin position="1"/>
        <end position="19"/>
    </location>
</feature>
<keyword evidence="3" id="KW-1185">Reference proteome</keyword>
<dbReference type="EMBL" id="VUYU01000014">
    <property type="protein sequence ID" value="NHZ35823.1"/>
    <property type="molecule type" value="Genomic_DNA"/>
</dbReference>
<protein>
    <submittedName>
        <fullName evidence="2">Uncharacterized protein</fullName>
    </submittedName>
</protein>
<feature type="chain" id="PRO_5045185078" evidence="1">
    <location>
        <begin position="20"/>
        <end position="189"/>
    </location>
</feature>